<dbReference type="Proteomes" id="UP001309876">
    <property type="component" value="Unassembled WGS sequence"/>
</dbReference>
<dbReference type="InterPro" id="IPR019453">
    <property type="entry name" value="VPS39/TGFA1_Znf"/>
</dbReference>
<evidence type="ECO:0000256" key="3">
    <source>
        <dbReference type="ARBA" id="ARBA00038201"/>
    </source>
</evidence>
<dbReference type="PROSITE" id="PS50236">
    <property type="entry name" value="CHCR"/>
    <property type="match status" value="1"/>
</dbReference>
<sequence length="1067" mass="119421">MLRLRHPSTLYWKKHQVTPAIYTAAVVDNRCRKPLMLSAFTAEPIVELKQRDKSKIESILAHGDHLLVGLNTGALRVYRVNPGPEQNEDGVDDHDEVSQTKNKPTELLAEHEKFSKYKIEQLAIFKEANILISLSGGLISIHDLGTYKLQEQLSKTKGTTIFAATSNIVQDATTRVPTLVSRLAVAVRRRILLWSWHDGELAGDADEFTLANSAKSLTWAMGTKLLVGLNQNYVMLDIESREQKTIVGPGSIGGQPGSERGTGTLSYIGMGSMMPAPLATGLGPNEMLLAKDVNTHFVDRNGEPIGRRQIPWRGTPKAVGYSYPFLLALQESAKQGVLEVRNPNTLTLLQSIELPNAGLLQVPNPSISLAHQGKGFLVASDRIIWRMKGLHYDAQIDALVEADQLDEAISLLDIVEETLIKDKEGRLREIKMQKAQRLFDEGKFRDALELFSDVSAPPERVIRLYPRLIAGDMATARPQSPLEPRSPQMNRPASIASKSSIEKIRKQASDVANVPSGVKESTNEKELKSAVRELQAFLADIRRRLQRFFDPDQNIRPLSELEDGPQAEDNKNVIEHILEVKNNDEAHVKDKLLETAKLVDTTLFRAHMYNNPALAGSLFRIKNHCDPEVVMNKLEETERYSELIDFLYGKRLHREALERLQRFGQSDRTDDIDPQLHGPDRTVSYLQNLPAELIDLILEFAKWPLETKPEVGMEIFMADTENAESLPRDKVLAFLQSINRRHAMRYLEHVVDELDDTTPELHQHLIVLYLDELKSRNTEDRSDEMFQKLLTHLRQSTQYSAAKTLPMLPRDDPLFYEALAIVYSKMGQHKQALQLFVFKLNDTAKAEEYCNQVYLQENSNANQRTASGSSQRTSTAQAQTEDPISEASTIYALLLSLYLSPPPATPPDQEEKPRIGDALSLLARHGPRLPASNTLSIIPNELLVKELESYLRGRIRTANTGMNDTRMISNLRKVEAVRVQARLLLGNGEDGDPGAKLGPSEPISDAAAKGRRRKIVINEDRVCRVCHKRLAGSIISAFPDGSVVHLSCQARREQELGFTSSAPVTVS</sequence>
<evidence type="ECO:0000256" key="2">
    <source>
        <dbReference type="ARBA" id="ARBA00023136"/>
    </source>
</evidence>
<dbReference type="AlphaFoldDB" id="A0AAN7T3F6"/>
<feature type="compositionally biased region" description="Acidic residues" evidence="5">
    <location>
        <begin position="86"/>
        <end position="95"/>
    </location>
</feature>
<comment type="subcellular location">
    <subcellularLocation>
        <location evidence="1">Endomembrane system</location>
        <topology evidence="1">Peripheral membrane protein</topology>
    </subcellularLocation>
</comment>
<proteinExistence type="inferred from homology"/>
<feature type="region of interest" description="Disordered" evidence="5">
    <location>
        <begin position="82"/>
        <end position="105"/>
    </location>
</feature>
<dbReference type="PROSITE" id="PS50219">
    <property type="entry name" value="CNH"/>
    <property type="match status" value="1"/>
</dbReference>
<dbReference type="InterPro" id="IPR000547">
    <property type="entry name" value="Clathrin_H-chain/VPS_repeat"/>
</dbReference>
<dbReference type="Gene3D" id="1.25.40.10">
    <property type="entry name" value="Tetratricopeptide repeat domain"/>
    <property type="match status" value="1"/>
</dbReference>
<evidence type="ECO:0000256" key="5">
    <source>
        <dbReference type="SAM" id="MobiDB-lite"/>
    </source>
</evidence>
<reference evidence="7 8" key="1">
    <citation type="submission" date="2023-08" db="EMBL/GenBank/DDBJ databases">
        <title>Black Yeasts Isolated from many extreme environments.</title>
        <authorList>
            <person name="Coleine C."/>
            <person name="Stajich J.E."/>
            <person name="Selbmann L."/>
        </authorList>
    </citation>
    <scope>NUCLEOTIDE SEQUENCE [LARGE SCALE GENOMIC DNA]</scope>
    <source>
        <strain evidence="7 8">CCFEE 5910</strain>
    </source>
</reference>
<protein>
    <submittedName>
        <fullName evidence="7">Vacuolar morphogenesis protein 6</fullName>
    </submittedName>
</protein>
<evidence type="ECO:0000256" key="4">
    <source>
        <dbReference type="PROSITE-ProRule" id="PRU01006"/>
    </source>
</evidence>
<dbReference type="GO" id="GO:0000329">
    <property type="term" value="C:fungal-type vacuole membrane"/>
    <property type="evidence" value="ECO:0007669"/>
    <property type="project" value="TreeGrafter"/>
</dbReference>
<evidence type="ECO:0000313" key="7">
    <source>
        <dbReference type="EMBL" id="KAK5088957.1"/>
    </source>
</evidence>
<dbReference type="Pfam" id="PF10367">
    <property type="entry name" value="zf-Vps39_C"/>
    <property type="match status" value="1"/>
</dbReference>
<evidence type="ECO:0000256" key="1">
    <source>
        <dbReference type="ARBA" id="ARBA00004184"/>
    </source>
</evidence>
<dbReference type="InterPro" id="IPR001180">
    <property type="entry name" value="CNH_dom"/>
</dbReference>
<dbReference type="Pfam" id="PF10366">
    <property type="entry name" value="Vps39_1"/>
    <property type="match status" value="1"/>
</dbReference>
<evidence type="ECO:0000313" key="8">
    <source>
        <dbReference type="Proteomes" id="UP001309876"/>
    </source>
</evidence>
<feature type="domain" description="CNH" evidence="6">
    <location>
        <begin position="53"/>
        <end position="367"/>
    </location>
</feature>
<dbReference type="Pfam" id="PF00780">
    <property type="entry name" value="CNH"/>
    <property type="match status" value="1"/>
</dbReference>
<dbReference type="PANTHER" id="PTHR12894:SF49">
    <property type="entry name" value="VAM6_VPS39-LIKE PROTEIN"/>
    <property type="match status" value="1"/>
</dbReference>
<feature type="repeat" description="CHCR" evidence="4">
    <location>
        <begin position="716"/>
        <end position="878"/>
    </location>
</feature>
<dbReference type="InterPro" id="IPR019452">
    <property type="entry name" value="VPS39/TGF_beta_rcpt-assoc_1"/>
</dbReference>
<name>A0AAN7T3F6_9EURO</name>
<feature type="region of interest" description="Disordered" evidence="5">
    <location>
        <begin position="861"/>
        <end position="882"/>
    </location>
</feature>
<dbReference type="GO" id="GO:0006886">
    <property type="term" value="P:intracellular protein transport"/>
    <property type="evidence" value="ECO:0007669"/>
    <property type="project" value="UniProtKB-UniRule"/>
</dbReference>
<dbReference type="PANTHER" id="PTHR12894">
    <property type="entry name" value="CNH DOMAIN CONTAINING"/>
    <property type="match status" value="1"/>
</dbReference>
<accession>A0AAN7T3F6</accession>
<dbReference type="InterPro" id="IPR011990">
    <property type="entry name" value="TPR-like_helical_dom_sf"/>
</dbReference>
<keyword evidence="8" id="KW-1185">Reference proteome</keyword>
<dbReference type="EMBL" id="JAVRRJ010000002">
    <property type="protein sequence ID" value="KAK5088957.1"/>
    <property type="molecule type" value="Genomic_DNA"/>
</dbReference>
<dbReference type="InterPro" id="IPR032914">
    <property type="entry name" value="Vam6/VPS39/TRAP1"/>
</dbReference>
<organism evidence="7 8">
    <name type="scientific">Lithohypha guttulata</name>
    <dbReference type="NCBI Taxonomy" id="1690604"/>
    <lineage>
        <taxon>Eukaryota</taxon>
        <taxon>Fungi</taxon>
        <taxon>Dikarya</taxon>
        <taxon>Ascomycota</taxon>
        <taxon>Pezizomycotina</taxon>
        <taxon>Eurotiomycetes</taxon>
        <taxon>Chaetothyriomycetidae</taxon>
        <taxon>Chaetothyriales</taxon>
        <taxon>Trichomeriaceae</taxon>
        <taxon>Lithohypha</taxon>
    </lineage>
</organism>
<gene>
    <name evidence="7" type="primary">VAM6</name>
    <name evidence="7" type="ORF">LTR05_003181</name>
</gene>
<comment type="caution">
    <text evidence="7">The sequence shown here is derived from an EMBL/GenBank/DDBJ whole genome shotgun (WGS) entry which is preliminary data.</text>
</comment>
<dbReference type="GO" id="GO:0006914">
    <property type="term" value="P:autophagy"/>
    <property type="evidence" value="ECO:0007669"/>
    <property type="project" value="TreeGrafter"/>
</dbReference>
<evidence type="ECO:0000259" key="6">
    <source>
        <dbReference type="PROSITE" id="PS50219"/>
    </source>
</evidence>
<dbReference type="GO" id="GO:0034058">
    <property type="term" value="P:endosomal vesicle fusion"/>
    <property type="evidence" value="ECO:0007669"/>
    <property type="project" value="TreeGrafter"/>
</dbReference>
<comment type="similarity">
    <text evidence="3">Belongs to the VAM6/VPS39 family.</text>
</comment>
<keyword evidence="2" id="KW-0472">Membrane</keyword>
<dbReference type="GO" id="GO:0012505">
    <property type="term" value="C:endomembrane system"/>
    <property type="evidence" value="ECO:0007669"/>
    <property type="project" value="UniProtKB-SubCell"/>
</dbReference>